<feature type="transmembrane region" description="Helical" evidence="3">
    <location>
        <begin position="397"/>
        <end position="418"/>
    </location>
</feature>
<feature type="transmembrane region" description="Helical" evidence="3">
    <location>
        <begin position="146"/>
        <end position="168"/>
    </location>
</feature>
<name>A0A938YSR0_9ARCH</name>
<dbReference type="PANTHER" id="PTHR44227:SF3">
    <property type="entry name" value="PROTEIN O-MANNOSYL-TRANSFERASE TMTC4"/>
    <property type="match status" value="1"/>
</dbReference>
<reference evidence="4" key="1">
    <citation type="submission" date="2021-01" db="EMBL/GenBank/DDBJ databases">
        <title>Active Sulfur Cycling in an Early Earth Analoge.</title>
        <authorList>
            <person name="Hahn C.R."/>
            <person name="Youssef N.H."/>
            <person name="Elshahed M."/>
        </authorList>
    </citation>
    <scope>NUCLEOTIDE SEQUENCE</scope>
    <source>
        <strain evidence="4">Zod_Metabat.1151</strain>
    </source>
</reference>
<feature type="transmembrane region" description="Helical" evidence="3">
    <location>
        <begin position="174"/>
        <end position="191"/>
    </location>
</feature>
<evidence type="ECO:0008006" key="6">
    <source>
        <dbReference type="Google" id="ProtNLM"/>
    </source>
</evidence>
<feature type="transmembrane region" description="Helical" evidence="3">
    <location>
        <begin position="286"/>
        <end position="306"/>
    </location>
</feature>
<keyword evidence="2" id="KW-0802">TPR repeat</keyword>
<comment type="caution">
    <text evidence="4">The sequence shown here is derived from an EMBL/GenBank/DDBJ whole genome shotgun (WGS) entry which is preliminary data.</text>
</comment>
<keyword evidence="3" id="KW-0812">Transmembrane</keyword>
<keyword evidence="1" id="KW-0677">Repeat</keyword>
<feature type="transmembrane region" description="Helical" evidence="3">
    <location>
        <begin position="367"/>
        <end position="385"/>
    </location>
</feature>
<gene>
    <name evidence="4" type="ORF">JW744_02900</name>
</gene>
<feature type="transmembrane region" description="Helical" evidence="3">
    <location>
        <begin position="248"/>
        <end position="274"/>
    </location>
</feature>
<dbReference type="AlphaFoldDB" id="A0A938YSR0"/>
<organism evidence="4 5">
    <name type="scientific">Candidatus Iainarchaeum sp</name>
    <dbReference type="NCBI Taxonomy" id="3101447"/>
    <lineage>
        <taxon>Archaea</taxon>
        <taxon>Candidatus Iainarchaeota</taxon>
        <taxon>Candidatus Iainarchaeia</taxon>
        <taxon>Candidatus Iainarchaeales</taxon>
        <taxon>Candidatus Iainarchaeaceae</taxon>
        <taxon>Candidatus Iainarchaeum</taxon>
    </lineage>
</organism>
<evidence type="ECO:0000256" key="1">
    <source>
        <dbReference type="ARBA" id="ARBA00022737"/>
    </source>
</evidence>
<evidence type="ECO:0000256" key="3">
    <source>
        <dbReference type="SAM" id="Phobius"/>
    </source>
</evidence>
<feature type="transmembrane region" description="Helical" evidence="3">
    <location>
        <begin position="341"/>
        <end position="361"/>
    </location>
</feature>
<evidence type="ECO:0000313" key="5">
    <source>
        <dbReference type="Proteomes" id="UP000809243"/>
    </source>
</evidence>
<dbReference type="InterPro" id="IPR052346">
    <property type="entry name" value="O-mannosyl-transferase_TMTC"/>
</dbReference>
<accession>A0A938YSR0</accession>
<sequence>MPPKKRKSVSKANAFFSNARLSLFIKQCIIFFESDIALAFAAGLIALLSYNAYFGIQLMEFDALPKVLFHQGQSPAEIIKIFSMPDGPSLYSINYRPFSSVLWWIAFSIAGLGFSALHALNFALHALNAALVFLLARNLIRSKTGFFELLASLAFALHPVHLNTVLFVSRMPELLLAFFMLSSLLCLILFLKGSGRHFFMLSIALCFLAMLSKEPGILVPFILFFYVLSFSRARGFAQRIKASLKFSLSFFLLAPAYLALMFFALGRLGGYLLAPQRFGSQTIYSLFLFLFYPVNFLSTIFFNSFYRLFQNPVLDALFLSLFAAASFLCIWFFSRKQESSALFLMLFLLAFPTAFVCAGLFQVWYTYLPSIPFSILAALFLRKHFHSFSKSTASQVAVALVSLLLFSLILFSPLFVFYKHPLEAASMAKSVLEQSVVAAEDAPENSTLYLVNFPQHLLYPENGLRVVMLMLNETAVQSFLDFRLPEKNLKAVSLTSLMVLSPDINEKQFDLIQGGKCSFTLQNSGRASARVQLPFAWQSLSRETGISLQLERSDEIESIQISLPPEACSNAAFLLFDGRKVQFIRV</sequence>
<dbReference type="Proteomes" id="UP000809243">
    <property type="component" value="Unassembled WGS sequence"/>
</dbReference>
<keyword evidence="3" id="KW-1133">Transmembrane helix</keyword>
<feature type="transmembrane region" description="Helical" evidence="3">
    <location>
        <begin position="101"/>
        <end position="134"/>
    </location>
</feature>
<proteinExistence type="predicted"/>
<feature type="transmembrane region" description="Helical" evidence="3">
    <location>
        <begin position="198"/>
        <end position="228"/>
    </location>
</feature>
<dbReference type="EMBL" id="JAFGDB010000046">
    <property type="protein sequence ID" value="MBN2067392.1"/>
    <property type="molecule type" value="Genomic_DNA"/>
</dbReference>
<dbReference type="PANTHER" id="PTHR44227">
    <property type="match status" value="1"/>
</dbReference>
<feature type="transmembrane region" description="Helical" evidence="3">
    <location>
        <begin position="36"/>
        <end position="56"/>
    </location>
</feature>
<evidence type="ECO:0000256" key="2">
    <source>
        <dbReference type="ARBA" id="ARBA00022803"/>
    </source>
</evidence>
<keyword evidence="3" id="KW-0472">Membrane</keyword>
<protein>
    <recommendedName>
        <fullName evidence="6">Glycosyltransferase RgtA/B/C/D-like domain-containing protein</fullName>
    </recommendedName>
</protein>
<feature type="transmembrane region" description="Helical" evidence="3">
    <location>
        <begin position="312"/>
        <end position="334"/>
    </location>
</feature>
<evidence type="ECO:0000313" key="4">
    <source>
        <dbReference type="EMBL" id="MBN2067392.1"/>
    </source>
</evidence>